<feature type="transmembrane region" description="Helical" evidence="1">
    <location>
        <begin position="116"/>
        <end position="134"/>
    </location>
</feature>
<dbReference type="Proteomes" id="UP000443353">
    <property type="component" value="Unassembled WGS sequence"/>
</dbReference>
<feature type="domain" description="GGDEF" evidence="4">
    <location>
        <begin position="417"/>
        <end position="549"/>
    </location>
</feature>
<keyword evidence="1" id="KW-1133">Transmembrane helix</keyword>
<dbReference type="Gene3D" id="3.30.450.20">
    <property type="entry name" value="PAS domain"/>
    <property type="match status" value="1"/>
</dbReference>
<dbReference type="EMBL" id="WSES01000008">
    <property type="protein sequence ID" value="MVW63062.1"/>
    <property type="molecule type" value="Genomic_DNA"/>
</dbReference>
<evidence type="ECO:0000313" key="5">
    <source>
        <dbReference type="EMBL" id="MVW63062.1"/>
    </source>
</evidence>
<dbReference type="NCBIfam" id="TIGR00254">
    <property type="entry name" value="GGDEF"/>
    <property type="match status" value="1"/>
</dbReference>
<dbReference type="SMART" id="SM00091">
    <property type="entry name" value="PAS"/>
    <property type="match status" value="1"/>
</dbReference>
<dbReference type="SMART" id="SM00052">
    <property type="entry name" value="EAL"/>
    <property type="match status" value="1"/>
</dbReference>
<dbReference type="Pfam" id="PF13188">
    <property type="entry name" value="PAS_8"/>
    <property type="match status" value="1"/>
</dbReference>
<dbReference type="AlphaFoldDB" id="A0A7X3K9Z0"/>
<keyword evidence="1" id="KW-0472">Membrane</keyword>
<dbReference type="SMART" id="SM00267">
    <property type="entry name" value="GGDEF"/>
    <property type="match status" value="1"/>
</dbReference>
<dbReference type="RefSeq" id="WP_160410177.1">
    <property type="nucleotide sequence ID" value="NZ_WSES01000008.1"/>
</dbReference>
<feature type="transmembrane region" description="Helical" evidence="1">
    <location>
        <begin position="75"/>
        <end position="96"/>
    </location>
</feature>
<dbReference type="Pfam" id="PF00990">
    <property type="entry name" value="GGDEF"/>
    <property type="match status" value="1"/>
</dbReference>
<evidence type="ECO:0000259" key="2">
    <source>
        <dbReference type="PROSITE" id="PS50112"/>
    </source>
</evidence>
<dbReference type="InterPro" id="IPR033425">
    <property type="entry name" value="MASE3"/>
</dbReference>
<keyword evidence="1" id="KW-0812">Transmembrane</keyword>
<dbReference type="CDD" id="cd01948">
    <property type="entry name" value="EAL"/>
    <property type="match status" value="1"/>
</dbReference>
<dbReference type="SUPFAM" id="SSF141868">
    <property type="entry name" value="EAL domain-like"/>
    <property type="match status" value="1"/>
</dbReference>
<feature type="transmembrane region" description="Helical" evidence="1">
    <location>
        <begin position="183"/>
        <end position="203"/>
    </location>
</feature>
<evidence type="ECO:0000256" key="1">
    <source>
        <dbReference type="SAM" id="Phobius"/>
    </source>
</evidence>
<dbReference type="Pfam" id="PF00563">
    <property type="entry name" value="EAL"/>
    <property type="match status" value="1"/>
</dbReference>
<dbReference type="InterPro" id="IPR000160">
    <property type="entry name" value="GGDEF_dom"/>
</dbReference>
<dbReference type="InterPro" id="IPR052155">
    <property type="entry name" value="Biofilm_reg_signaling"/>
</dbReference>
<protein>
    <submittedName>
        <fullName evidence="5">EAL domain-containing protein</fullName>
    </submittedName>
</protein>
<dbReference type="InterPro" id="IPR043128">
    <property type="entry name" value="Rev_trsase/Diguanyl_cyclase"/>
</dbReference>
<dbReference type="InterPro" id="IPR035919">
    <property type="entry name" value="EAL_sf"/>
</dbReference>
<dbReference type="InterPro" id="IPR029787">
    <property type="entry name" value="Nucleotide_cyclase"/>
</dbReference>
<evidence type="ECO:0000259" key="3">
    <source>
        <dbReference type="PROSITE" id="PS50883"/>
    </source>
</evidence>
<proteinExistence type="predicted"/>
<name>A0A7X3K9Z0_9BURK</name>
<evidence type="ECO:0000259" key="4">
    <source>
        <dbReference type="PROSITE" id="PS50887"/>
    </source>
</evidence>
<gene>
    <name evidence="5" type="ORF">GPY61_24385</name>
</gene>
<reference evidence="5 6" key="1">
    <citation type="submission" date="2019-12" db="EMBL/GenBank/DDBJ databases">
        <authorList>
            <person name="Li C."/>
            <person name="Zhao J."/>
        </authorList>
    </citation>
    <scope>NUCLEOTIDE SEQUENCE [LARGE SCALE GENOMIC DNA]</scope>
    <source>
        <strain evidence="5 6">NEAU-DD11</strain>
    </source>
</reference>
<dbReference type="PANTHER" id="PTHR44757:SF2">
    <property type="entry name" value="BIOFILM ARCHITECTURE MAINTENANCE PROTEIN MBAA"/>
    <property type="match status" value="1"/>
</dbReference>
<dbReference type="InterPro" id="IPR000014">
    <property type="entry name" value="PAS"/>
</dbReference>
<dbReference type="InterPro" id="IPR035965">
    <property type="entry name" value="PAS-like_dom_sf"/>
</dbReference>
<dbReference type="PROSITE" id="PS50887">
    <property type="entry name" value="GGDEF"/>
    <property type="match status" value="1"/>
</dbReference>
<organism evidence="5 6">
    <name type="scientific">Massilia cellulosiltytica</name>
    <dbReference type="NCBI Taxonomy" id="2683234"/>
    <lineage>
        <taxon>Bacteria</taxon>
        <taxon>Pseudomonadati</taxon>
        <taxon>Pseudomonadota</taxon>
        <taxon>Betaproteobacteria</taxon>
        <taxon>Burkholderiales</taxon>
        <taxon>Oxalobacteraceae</taxon>
        <taxon>Telluria group</taxon>
        <taxon>Massilia</taxon>
    </lineage>
</organism>
<feature type="transmembrane region" description="Helical" evidence="1">
    <location>
        <begin position="42"/>
        <end position="63"/>
    </location>
</feature>
<feature type="domain" description="PAS" evidence="2">
    <location>
        <begin position="282"/>
        <end position="326"/>
    </location>
</feature>
<dbReference type="InterPro" id="IPR001633">
    <property type="entry name" value="EAL_dom"/>
</dbReference>
<feature type="transmembrane region" description="Helical" evidence="1">
    <location>
        <begin position="215"/>
        <end position="235"/>
    </location>
</feature>
<dbReference type="PROSITE" id="PS50112">
    <property type="entry name" value="PAS"/>
    <property type="match status" value="1"/>
</dbReference>
<keyword evidence="6" id="KW-1185">Reference proteome</keyword>
<dbReference type="PROSITE" id="PS50883">
    <property type="entry name" value="EAL"/>
    <property type="match status" value="1"/>
</dbReference>
<dbReference type="PANTHER" id="PTHR44757">
    <property type="entry name" value="DIGUANYLATE CYCLASE DGCP"/>
    <property type="match status" value="1"/>
</dbReference>
<comment type="caution">
    <text evidence="5">The sequence shown here is derived from an EMBL/GenBank/DDBJ whole genome shotgun (WGS) entry which is preliminary data.</text>
</comment>
<feature type="transmembrane region" description="Helical" evidence="1">
    <location>
        <begin position="12"/>
        <end position="30"/>
    </location>
</feature>
<dbReference type="Pfam" id="PF17159">
    <property type="entry name" value="MASE3"/>
    <property type="match status" value="1"/>
</dbReference>
<dbReference type="FunFam" id="3.20.20.450:FF:000001">
    <property type="entry name" value="Cyclic di-GMP phosphodiesterase yahA"/>
    <property type="match status" value="1"/>
</dbReference>
<accession>A0A7X3K9Z0</accession>
<feature type="transmembrane region" description="Helical" evidence="1">
    <location>
        <begin position="146"/>
        <end position="163"/>
    </location>
</feature>
<dbReference type="NCBIfam" id="TIGR00229">
    <property type="entry name" value="sensory_box"/>
    <property type="match status" value="1"/>
</dbReference>
<dbReference type="Gene3D" id="3.30.70.270">
    <property type="match status" value="1"/>
</dbReference>
<dbReference type="SUPFAM" id="SSF55073">
    <property type="entry name" value="Nucleotide cyclase"/>
    <property type="match status" value="1"/>
</dbReference>
<evidence type="ECO:0000313" key="6">
    <source>
        <dbReference type="Proteomes" id="UP000443353"/>
    </source>
</evidence>
<dbReference type="CDD" id="cd01949">
    <property type="entry name" value="GGDEF"/>
    <property type="match status" value="1"/>
</dbReference>
<dbReference type="Gene3D" id="3.20.20.450">
    <property type="entry name" value="EAL domain"/>
    <property type="match status" value="1"/>
</dbReference>
<feature type="domain" description="EAL" evidence="3">
    <location>
        <begin position="558"/>
        <end position="812"/>
    </location>
</feature>
<dbReference type="SUPFAM" id="SSF55785">
    <property type="entry name" value="PYP-like sensor domain (PAS domain)"/>
    <property type="match status" value="1"/>
</dbReference>
<sequence length="819" mass="88692">MRRHARKIPSTVRLSILTTLLALFMAWLALGNATRLPWDPRWYLTAHTAMEVFSVVVAMLVFATGWHGIGRDMPIRVALLSPSALAVGLLDIGHLMSVDGMPGVAGPGSVGHGIEFWLLARVVSAAALLVAAFAPRERTVGRRVRGWALLAALGIVALGFWLAVADPLGLPATYVAGQGLTTFKIGCELVLIVLNAVAALFLLRRALVTRLRTDRYLAATAAVMALGGVSFTLYVRPDDVVNFVGHVYKVIAYLCLHRAIWVAAVQAPYLRLQRSERSLAESEASFRSLMECAPDAILLVGAEERITMMNARAESLFGVARETAAGLPLDVLVPAAAGDAELDCRRLYGAVFPAEVRRAGMPSGQQVAIVRDLSERRRLERALVEQLTHDALTGLPNRNRILETLDEAIAAARQDGRTLAVLVFDLHEFRKINSGYGYGGGDDVLRECVVRLSCLLAGGDMLARQGGNEFIVVQKQSGETAAAALAVRLLESMREPFLLDGQRVFLAASVGIALPPANGCGAHELLQMAQVAMAAARAEGPTRYRFHTDAMAQAIRERVDLEALLRHGIERNQFALQYQPRVDLASGTVIGVEALVRWRHPVLGLVPPARFIPLAEETGLIDDLDMWVLDEACARAATWRAQGLPPLRVSVNLSARQFQQAGLAQRVQAALERSSLPPACLEIEITESTVMRDTGEATSVLRSLKALGVALSIDDFGTGYSSLSYLKRFPIDVLKIDRSFVSDVTADPNDAAIACAIIALAHTLNLEAVAEGVETAEQAAFLRENGCDEIQGYYFSPPVWPEQIERMFAEKTANGAMVN</sequence>